<dbReference type="Gene3D" id="3.10.290.10">
    <property type="entry name" value="RNA-binding S4 domain"/>
    <property type="match status" value="1"/>
</dbReference>
<dbReference type="PANTHER" id="PTHR21600">
    <property type="entry name" value="MITOCHONDRIAL RNA PSEUDOURIDINE SYNTHASE"/>
    <property type="match status" value="1"/>
</dbReference>
<sequence length="293" mass="32419">MIRKGTVQENMGGRRLDDVAALLFEGLSKSEARRIIDRGGCSVNSGMVRVASRLVKAGDVIEVGIMEPGRFSELVLAPDALIYEDQELIAVCKPAGVNTQRTPYQLKGTLEYWVSEYFRKQNINEPARVIHRLDRGTSGAMLFPKHKRAAAWLSQRFHDNLMEKRYLALVYGSPEQEDWTVEGAIGKIGPSRYGIMPGGRAAVTKFRRLAASGGYALVEAKPLTGRTHQIRVHLESSGLSIVGDATYGGQQAARMMLHCAELVFKNERGGQILVHAPLDEAFRGFMAERGLEY</sequence>
<dbReference type="InterPro" id="IPR050188">
    <property type="entry name" value="RluA_PseudoU_synthase"/>
</dbReference>
<evidence type="ECO:0000313" key="5">
    <source>
        <dbReference type="EMBL" id="MBT1072292.1"/>
    </source>
</evidence>
<dbReference type="CDD" id="cd02869">
    <property type="entry name" value="PseudoU_synth_RluA_like"/>
    <property type="match status" value="1"/>
</dbReference>
<evidence type="ECO:0000256" key="1">
    <source>
        <dbReference type="ARBA" id="ARBA00010876"/>
    </source>
</evidence>
<dbReference type="Proteomes" id="UP000784128">
    <property type="component" value="Unassembled WGS sequence"/>
</dbReference>
<comment type="caution">
    <text evidence="5">The sequence shown here is derived from an EMBL/GenBank/DDBJ whole genome shotgun (WGS) entry which is preliminary data.</text>
</comment>
<dbReference type="Pfam" id="PF01479">
    <property type="entry name" value="S4"/>
    <property type="match status" value="1"/>
</dbReference>
<dbReference type="InterPro" id="IPR036986">
    <property type="entry name" value="S4_RNA-bd_sf"/>
</dbReference>
<dbReference type="Pfam" id="PF00849">
    <property type="entry name" value="PseudoU_synth_2"/>
    <property type="match status" value="1"/>
</dbReference>
<dbReference type="RefSeq" id="WP_214299056.1">
    <property type="nucleotide sequence ID" value="NZ_JAHDYS010000009.1"/>
</dbReference>
<organism evidence="5 6">
    <name type="scientific">Pelotalea chapellei</name>
    <dbReference type="NCBI Taxonomy" id="44671"/>
    <lineage>
        <taxon>Bacteria</taxon>
        <taxon>Pseudomonadati</taxon>
        <taxon>Thermodesulfobacteriota</taxon>
        <taxon>Desulfuromonadia</taxon>
        <taxon>Geobacterales</taxon>
        <taxon>Geobacteraceae</taxon>
        <taxon>Pelotalea</taxon>
    </lineage>
</organism>
<evidence type="ECO:0000256" key="3">
    <source>
        <dbReference type="PROSITE-ProRule" id="PRU00182"/>
    </source>
</evidence>
<keyword evidence="6" id="KW-1185">Reference proteome</keyword>
<reference evidence="5 6" key="1">
    <citation type="submission" date="2021-05" db="EMBL/GenBank/DDBJ databases">
        <title>The draft genome of Geobacter chapellei DSM 13688.</title>
        <authorList>
            <person name="Xu Z."/>
            <person name="Masuda Y."/>
            <person name="Itoh H."/>
            <person name="Senoo K."/>
        </authorList>
    </citation>
    <scope>NUCLEOTIDE SEQUENCE [LARGE SCALE GENOMIC DNA]</scope>
    <source>
        <strain evidence="5 6">DSM 13688</strain>
    </source>
</reference>
<feature type="domain" description="RNA-binding S4" evidence="4">
    <location>
        <begin position="14"/>
        <end position="82"/>
    </location>
</feature>
<dbReference type="InterPro" id="IPR006145">
    <property type="entry name" value="PsdUridine_synth_RsuA/RluA"/>
</dbReference>
<dbReference type="InterPro" id="IPR020103">
    <property type="entry name" value="PsdUridine_synth_cat_dom_sf"/>
</dbReference>
<comment type="similarity">
    <text evidence="1">Belongs to the pseudouridine synthase RluA family.</text>
</comment>
<keyword evidence="2" id="KW-0413">Isomerase</keyword>
<dbReference type="SMART" id="SM00363">
    <property type="entry name" value="S4"/>
    <property type="match status" value="1"/>
</dbReference>
<dbReference type="Gene3D" id="3.30.2350.10">
    <property type="entry name" value="Pseudouridine synthase"/>
    <property type="match status" value="1"/>
</dbReference>
<dbReference type="SUPFAM" id="SSF55120">
    <property type="entry name" value="Pseudouridine synthase"/>
    <property type="match status" value="1"/>
</dbReference>
<gene>
    <name evidence="5" type="ORF">KJB30_10880</name>
</gene>
<dbReference type="EMBL" id="JAHDYS010000009">
    <property type="protein sequence ID" value="MBT1072292.1"/>
    <property type="molecule type" value="Genomic_DNA"/>
</dbReference>
<dbReference type="CDD" id="cd00165">
    <property type="entry name" value="S4"/>
    <property type="match status" value="1"/>
</dbReference>
<keyword evidence="3" id="KW-0694">RNA-binding</keyword>
<dbReference type="InterPro" id="IPR002942">
    <property type="entry name" value="S4_RNA-bd"/>
</dbReference>
<proteinExistence type="inferred from homology"/>
<dbReference type="SUPFAM" id="SSF55174">
    <property type="entry name" value="Alpha-L RNA-binding motif"/>
    <property type="match status" value="1"/>
</dbReference>
<dbReference type="PANTHER" id="PTHR21600:SF44">
    <property type="entry name" value="RIBOSOMAL LARGE SUBUNIT PSEUDOURIDINE SYNTHASE D"/>
    <property type="match status" value="1"/>
</dbReference>
<protein>
    <submittedName>
        <fullName evidence="5">RluA family pseudouridine synthase</fullName>
    </submittedName>
</protein>
<name>A0ABS5U9E7_9BACT</name>
<evidence type="ECO:0000259" key="4">
    <source>
        <dbReference type="SMART" id="SM00363"/>
    </source>
</evidence>
<evidence type="ECO:0000256" key="2">
    <source>
        <dbReference type="ARBA" id="ARBA00023235"/>
    </source>
</evidence>
<accession>A0ABS5U9E7</accession>
<evidence type="ECO:0000313" key="6">
    <source>
        <dbReference type="Proteomes" id="UP000784128"/>
    </source>
</evidence>
<dbReference type="PROSITE" id="PS50889">
    <property type="entry name" value="S4"/>
    <property type="match status" value="1"/>
</dbReference>